<dbReference type="InterPro" id="IPR036525">
    <property type="entry name" value="Tubulin/FtsZ_GTPase_sf"/>
</dbReference>
<evidence type="ECO:0000256" key="5">
    <source>
        <dbReference type="ARBA" id="ARBA00022030"/>
    </source>
</evidence>
<name>K0K870_WICCF</name>
<dbReference type="GO" id="GO:0007005">
    <property type="term" value="P:mitochondrion organization"/>
    <property type="evidence" value="ECO:0007669"/>
    <property type="project" value="InterPro"/>
</dbReference>
<evidence type="ECO:0000313" key="10">
    <source>
        <dbReference type="Proteomes" id="UP000009328"/>
    </source>
</evidence>
<evidence type="ECO:0000256" key="3">
    <source>
        <dbReference type="ARBA" id="ARBA00008507"/>
    </source>
</evidence>
<evidence type="ECO:0000256" key="2">
    <source>
        <dbReference type="ARBA" id="ARBA00004173"/>
    </source>
</evidence>
<comment type="subcellular location">
    <subcellularLocation>
        <location evidence="2">Mitochondrion</location>
    </subcellularLocation>
</comment>
<keyword evidence="10" id="KW-1185">Reference proteome</keyword>
<reference evidence="9 10" key="1">
    <citation type="journal article" date="2012" name="Eukaryot. Cell">
        <title>Draft genome sequence of Wickerhamomyces ciferrii NRRL Y-1031 F-60-10.</title>
        <authorList>
            <person name="Schneider J."/>
            <person name="Andrea H."/>
            <person name="Blom J."/>
            <person name="Jaenicke S."/>
            <person name="Ruckert C."/>
            <person name="Schorsch C."/>
            <person name="Szczepanowski R."/>
            <person name="Farwick M."/>
            <person name="Goesmann A."/>
            <person name="Puhler A."/>
            <person name="Schaffer S."/>
            <person name="Tauch A."/>
            <person name="Kohler T."/>
            <person name="Brinkrolf K."/>
        </authorList>
    </citation>
    <scope>NUCLEOTIDE SEQUENCE [LARGE SCALE GENOMIC DNA]</scope>
    <source>
        <strain evidence="10">ATCC 14091 / BCRC 22168 / CBS 111 / JCM 3599 / NBRC 0793 / NRRL Y-1031 F-60-10</strain>
    </source>
</reference>
<dbReference type="InParanoid" id="K0K870"/>
<dbReference type="InterPro" id="IPR029209">
    <property type="entry name" value="DML1/Misato_tubulin"/>
</dbReference>
<protein>
    <recommendedName>
        <fullName evidence="4">Protein DML1</fullName>
    </recommendedName>
    <alternativeName>
        <fullName evidence="5">Protein dml1</fullName>
    </alternativeName>
</protein>
<evidence type="ECO:0000256" key="1">
    <source>
        <dbReference type="ARBA" id="ARBA00003757"/>
    </source>
</evidence>
<accession>K0K870</accession>
<dbReference type="Pfam" id="PF14881">
    <property type="entry name" value="Tubulin_3"/>
    <property type="match status" value="1"/>
</dbReference>
<dbReference type="Pfam" id="PF10644">
    <property type="entry name" value="Misat_Tub_SegII"/>
    <property type="match status" value="1"/>
</dbReference>
<comment type="caution">
    <text evidence="9">The sequence shown here is derived from an EMBL/GenBank/DDBJ whole genome shotgun (WGS) entry which is preliminary data.</text>
</comment>
<organism evidence="9 10">
    <name type="scientific">Wickerhamomyces ciferrii (strain ATCC 14091 / BCRC 22168 / CBS 111 / JCM 3599 / NBRC 0793 / NRRL Y-1031 F-60-10)</name>
    <name type="common">Yeast</name>
    <name type="synonym">Pichia ciferrii</name>
    <dbReference type="NCBI Taxonomy" id="1206466"/>
    <lineage>
        <taxon>Eukaryota</taxon>
        <taxon>Fungi</taxon>
        <taxon>Dikarya</taxon>
        <taxon>Ascomycota</taxon>
        <taxon>Saccharomycotina</taxon>
        <taxon>Saccharomycetes</taxon>
        <taxon>Phaffomycetales</taxon>
        <taxon>Wickerhamomycetaceae</taxon>
        <taxon>Wickerhamomyces</taxon>
    </lineage>
</organism>
<evidence type="ECO:0000256" key="4">
    <source>
        <dbReference type="ARBA" id="ARBA00014097"/>
    </source>
</evidence>
<dbReference type="AlphaFoldDB" id="K0K870"/>
<dbReference type="eggNOG" id="KOG2530">
    <property type="taxonomic scope" value="Eukaryota"/>
</dbReference>
<evidence type="ECO:0000259" key="7">
    <source>
        <dbReference type="Pfam" id="PF10644"/>
    </source>
</evidence>
<dbReference type="GO" id="GO:0005739">
    <property type="term" value="C:mitochondrion"/>
    <property type="evidence" value="ECO:0007669"/>
    <property type="project" value="UniProtKB-SubCell"/>
</dbReference>
<dbReference type="InterPro" id="IPR019605">
    <property type="entry name" value="Misato_II_tubulin-like"/>
</dbReference>
<proteinExistence type="inferred from homology"/>
<sequence>MPEVINISLSPQANHLATHFYNTQESYIDYSQSITKSPNDPDVHFKPTLSYDKSSSNYTPRALIWDFKGGFGSLGQFEYYQSANNDQDGNNDEWTGTIEQISSRPKINKSEYQIALDNGQHLPPLNNDSTKYWTDYSRVLFQPNSYNELHNWEYDPVEFPEGRLSLGQERKFEGYEVGVSEWKEDGKGIEFLENKYRNMLENCDGLEGLNIISELDSSWGGFSSELLRDIKDDYNPKTTIFTWGNYNGKRLEQLGNREILSRIRTFLELQRNSSIFIPMSTPQSLPSSIDPSSLWQTSALKSLVFEPFQTLVSQRENRVSLSTIADNLTLGTERRIVSNVEVQFGEENLNFADTFFIRDRGAPHTFSKSTVHKPSRQSSASDIVELSEKFQKKSSLDDDSKKRREVDKSHVDYISKIPVSQSSSFPTFLKSSDSLKTSLEITTRPKKTLQEMKTFVSRFVRGDERENMIQELEVLAEEYVFGWEDSDGSDDDY</sequence>
<dbReference type="PANTHER" id="PTHR13391">
    <property type="entry name" value="MITOCHONDRIAL DISTRIBUTION REGULATOR MISATO"/>
    <property type="match status" value="1"/>
</dbReference>
<evidence type="ECO:0000313" key="9">
    <source>
        <dbReference type="EMBL" id="CCH41020.1"/>
    </source>
</evidence>
<evidence type="ECO:0000256" key="6">
    <source>
        <dbReference type="ARBA" id="ARBA00023128"/>
    </source>
</evidence>
<dbReference type="FunCoup" id="K0K870">
    <property type="interactions" value="86"/>
</dbReference>
<gene>
    <name evidence="9" type="ORF">BN7_557</name>
</gene>
<dbReference type="SUPFAM" id="SSF52490">
    <property type="entry name" value="Tubulin nucleotide-binding domain-like"/>
    <property type="match status" value="1"/>
</dbReference>
<comment type="similarity">
    <text evidence="3">Belongs to the misato family.</text>
</comment>
<dbReference type="STRING" id="1206466.K0K870"/>
<dbReference type="HOGENOM" id="CLU_022511_2_2_1"/>
<dbReference type="Gene3D" id="3.40.50.1440">
    <property type="entry name" value="Tubulin/FtsZ, GTPase domain"/>
    <property type="match status" value="1"/>
</dbReference>
<keyword evidence="6" id="KW-0496">Mitochondrion</keyword>
<dbReference type="InterPro" id="IPR049942">
    <property type="entry name" value="DML1/Misato"/>
</dbReference>
<dbReference type="Proteomes" id="UP000009328">
    <property type="component" value="Unassembled WGS sequence"/>
</dbReference>
<feature type="domain" description="DML1/Misato tubulin" evidence="8">
    <location>
        <begin position="123"/>
        <end position="307"/>
    </location>
</feature>
<comment type="function">
    <text evidence="1">Involved in the partitioning of the mitochondrial organelle and mitochondrial DNA (mtDNA) inheritance.</text>
</comment>
<evidence type="ECO:0000259" key="8">
    <source>
        <dbReference type="Pfam" id="PF14881"/>
    </source>
</evidence>
<feature type="domain" description="Misato Segment II tubulin-like" evidence="7">
    <location>
        <begin position="3"/>
        <end position="117"/>
    </location>
</feature>
<dbReference type="PANTHER" id="PTHR13391:SF0">
    <property type="entry name" value="PROTEIN MISATO HOMOLOG 1"/>
    <property type="match status" value="1"/>
</dbReference>
<dbReference type="EMBL" id="CAIF01000011">
    <property type="protein sequence ID" value="CCH41020.1"/>
    <property type="molecule type" value="Genomic_DNA"/>
</dbReference>